<evidence type="ECO:0000313" key="1">
    <source>
        <dbReference type="EMBL" id="SHJ59461.1"/>
    </source>
</evidence>
<keyword evidence="2" id="KW-1185">Reference proteome</keyword>
<proteinExistence type="predicted"/>
<evidence type="ECO:0000313" key="2">
    <source>
        <dbReference type="Proteomes" id="UP000184529"/>
    </source>
</evidence>
<sequence length="54" mass="6596">MTDFKLLTLEELKSVFKGYLGTYQQSRHAGGWNEPGKRKRYKDKCRERYRKRIK</sequence>
<name>A0A1M6KKW4_9FIRM</name>
<dbReference type="EMBL" id="FQZM01000043">
    <property type="protein sequence ID" value="SHJ59461.1"/>
    <property type="molecule type" value="Genomic_DNA"/>
</dbReference>
<reference evidence="2" key="1">
    <citation type="submission" date="2016-11" db="EMBL/GenBank/DDBJ databases">
        <authorList>
            <person name="Varghese N."/>
            <person name="Submissions S."/>
        </authorList>
    </citation>
    <scope>NUCLEOTIDE SEQUENCE [LARGE SCALE GENOMIC DNA]</scope>
    <source>
        <strain evidence="2">DSM 16057</strain>
    </source>
</reference>
<organism evidence="1 2">
    <name type="scientific">Desulfofundulus thermosubterraneus DSM 16057</name>
    <dbReference type="NCBI Taxonomy" id="1121432"/>
    <lineage>
        <taxon>Bacteria</taxon>
        <taxon>Bacillati</taxon>
        <taxon>Bacillota</taxon>
        <taxon>Clostridia</taxon>
        <taxon>Eubacteriales</taxon>
        <taxon>Peptococcaceae</taxon>
        <taxon>Desulfofundulus</taxon>
    </lineage>
</organism>
<dbReference type="Proteomes" id="UP000184529">
    <property type="component" value="Unassembled WGS sequence"/>
</dbReference>
<dbReference type="AlphaFoldDB" id="A0A1M6KKW4"/>
<dbReference type="STRING" id="1121432.SAMN02745219_02902"/>
<protein>
    <submittedName>
        <fullName evidence="1">Uncharacterized protein</fullName>
    </submittedName>
</protein>
<gene>
    <name evidence="1" type="ORF">SAMN02745219_02902</name>
</gene>
<accession>A0A1M6KKW4</accession>
<dbReference type="RefSeq" id="WP_165613269.1">
    <property type="nucleotide sequence ID" value="NZ_FQZM01000043.1"/>
</dbReference>